<sequence length="306" mass="36103">LRDDRYKSWIRKVSFDDTLFHCIICNKNFSCSSSHVSRHADSARHRKNSKQNIFSYSDDDGTSKVQTPRKKMFQQQRLEIDKFKPWLREVPHNDILFFCLSCDKTITADLSYIYRQAVCTTHIKQCAMSGIEVSKSAEIRYAAQLEEKCKYLQTLACPCHAIALIAHAACAKIPAFCDDFFKKLVYLLIKFQDFTECFQQSSHKILKLANTRWLSRRSCISRLLEYWVIHYAQCRYKSIFLFLDYILNFFNIFNAYFQAEKTRIYLLQPKLFNLLADISRNFLKPEIVRILPNIRDILFRAKSKTA</sequence>
<dbReference type="AlphaFoldDB" id="A0A026VUL3"/>
<feature type="non-terminal residue" evidence="1">
    <location>
        <position position="1"/>
    </location>
</feature>
<evidence type="ECO:0000313" key="1">
    <source>
        <dbReference type="EMBL" id="EZA47181.1"/>
    </source>
</evidence>
<name>A0A026VUL3_OOCBI</name>
<dbReference type="Proteomes" id="UP000053097">
    <property type="component" value="Unassembled WGS sequence"/>
</dbReference>
<reference evidence="1 2" key="1">
    <citation type="journal article" date="2014" name="Curr. Biol.">
        <title>The genome of the clonal raider ant Cerapachys biroi.</title>
        <authorList>
            <person name="Oxley P.R."/>
            <person name="Ji L."/>
            <person name="Fetter-Pruneda I."/>
            <person name="McKenzie S.K."/>
            <person name="Li C."/>
            <person name="Hu H."/>
            <person name="Zhang G."/>
            <person name="Kronauer D.J."/>
        </authorList>
    </citation>
    <scope>NUCLEOTIDE SEQUENCE [LARGE SCALE GENOMIC DNA]</scope>
</reference>
<organism evidence="1 2">
    <name type="scientific">Ooceraea biroi</name>
    <name type="common">Clonal raider ant</name>
    <name type="synonym">Cerapachys biroi</name>
    <dbReference type="NCBI Taxonomy" id="2015173"/>
    <lineage>
        <taxon>Eukaryota</taxon>
        <taxon>Metazoa</taxon>
        <taxon>Ecdysozoa</taxon>
        <taxon>Arthropoda</taxon>
        <taxon>Hexapoda</taxon>
        <taxon>Insecta</taxon>
        <taxon>Pterygota</taxon>
        <taxon>Neoptera</taxon>
        <taxon>Endopterygota</taxon>
        <taxon>Hymenoptera</taxon>
        <taxon>Apocrita</taxon>
        <taxon>Aculeata</taxon>
        <taxon>Formicoidea</taxon>
        <taxon>Formicidae</taxon>
        <taxon>Dorylinae</taxon>
        <taxon>Ooceraea</taxon>
    </lineage>
</organism>
<dbReference type="EMBL" id="KK107922">
    <property type="protein sequence ID" value="EZA47181.1"/>
    <property type="molecule type" value="Genomic_DNA"/>
</dbReference>
<gene>
    <name evidence="1" type="ORF">X777_16585</name>
</gene>
<proteinExistence type="predicted"/>
<protein>
    <submittedName>
        <fullName evidence="1">Uncharacterized protein</fullName>
    </submittedName>
</protein>
<keyword evidence="2" id="KW-1185">Reference proteome</keyword>
<dbReference type="PANTHER" id="PTHR37162:SF1">
    <property type="entry name" value="BED-TYPE DOMAIN-CONTAINING PROTEIN"/>
    <property type="match status" value="1"/>
</dbReference>
<dbReference type="OrthoDB" id="8046116at2759"/>
<dbReference type="PANTHER" id="PTHR37162">
    <property type="entry name" value="HAT FAMILY DIMERISATION DOMAINCONTAINING PROTEIN-RELATED"/>
    <property type="match status" value="1"/>
</dbReference>
<accession>A0A026VUL3</accession>
<evidence type="ECO:0000313" key="2">
    <source>
        <dbReference type="Proteomes" id="UP000053097"/>
    </source>
</evidence>